<gene>
    <name evidence="2" type="ORF">TBRA_LOCUS12543</name>
</gene>
<sequence>MHSWLMRKLEAVIATVSDSERASGRSGLLWQIAKNIHRAKRRSFDNQFSIKHKELFEEICLRYCSCLNSNFVGARAGIAGQNPTNFTPFSLPAGTAAAALAALTERKRRRENISRSQYILLTSENIRQRGFRMEILTRIMDAMYICTSKTSTASGHGRGYSKIPLDKADFSYLRRVTLAGLMTLGQALKSPSLNLTLTRCDKGLGKCGILSSVWSQAGPRRAPVRAARAAMPQSRPQRVILRPPPLPPPPPPPLPGSPSPSEQHILSSSFALSVTVAAKAVAQVAAVEAQDILNKPRICPPLADGEREQGELQLLLHNERERESRVAPATSKVCKGCESLFMYVSVSLCAYDREATAAVTATIMMKKKDRKKRKRRKNKSSALNLIEGSRLGYLHFGKTCARASCATKARTQPAAALETSRATASHKLPRPNV</sequence>
<proteinExistence type="predicted"/>
<dbReference type="Proteomes" id="UP000479190">
    <property type="component" value="Unassembled WGS sequence"/>
</dbReference>
<protein>
    <submittedName>
        <fullName evidence="2">Uncharacterized protein</fullName>
    </submittedName>
</protein>
<evidence type="ECO:0000256" key="1">
    <source>
        <dbReference type="SAM" id="MobiDB-lite"/>
    </source>
</evidence>
<evidence type="ECO:0000313" key="3">
    <source>
        <dbReference type="Proteomes" id="UP000479190"/>
    </source>
</evidence>
<accession>A0A6H5ITZ0</accession>
<keyword evidence="3" id="KW-1185">Reference proteome</keyword>
<feature type="region of interest" description="Disordered" evidence="1">
    <location>
        <begin position="228"/>
        <end position="264"/>
    </location>
</feature>
<name>A0A6H5ITZ0_9HYME</name>
<dbReference type="AlphaFoldDB" id="A0A6H5ITZ0"/>
<evidence type="ECO:0000313" key="2">
    <source>
        <dbReference type="EMBL" id="CAB0040849.1"/>
    </source>
</evidence>
<dbReference type="EMBL" id="CADCXV010001058">
    <property type="protein sequence ID" value="CAB0040849.1"/>
    <property type="molecule type" value="Genomic_DNA"/>
</dbReference>
<feature type="compositionally biased region" description="Pro residues" evidence="1">
    <location>
        <begin position="242"/>
        <end position="258"/>
    </location>
</feature>
<reference evidence="2 3" key="1">
    <citation type="submission" date="2020-02" db="EMBL/GenBank/DDBJ databases">
        <authorList>
            <person name="Ferguson B K."/>
        </authorList>
    </citation>
    <scope>NUCLEOTIDE SEQUENCE [LARGE SCALE GENOMIC DNA]</scope>
</reference>
<organism evidence="2 3">
    <name type="scientific">Trichogramma brassicae</name>
    <dbReference type="NCBI Taxonomy" id="86971"/>
    <lineage>
        <taxon>Eukaryota</taxon>
        <taxon>Metazoa</taxon>
        <taxon>Ecdysozoa</taxon>
        <taxon>Arthropoda</taxon>
        <taxon>Hexapoda</taxon>
        <taxon>Insecta</taxon>
        <taxon>Pterygota</taxon>
        <taxon>Neoptera</taxon>
        <taxon>Endopterygota</taxon>
        <taxon>Hymenoptera</taxon>
        <taxon>Apocrita</taxon>
        <taxon>Proctotrupomorpha</taxon>
        <taxon>Chalcidoidea</taxon>
        <taxon>Trichogrammatidae</taxon>
        <taxon>Trichogramma</taxon>
    </lineage>
</organism>